<name>A0AB34KBI7_PRYPA</name>
<dbReference type="InterPro" id="IPR000120">
    <property type="entry name" value="Amidase"/>
</dbReference>
<evidence type="ECO:0000313" key="4">
    <source>
        <dbReference type="Proteomes" id="UP001515480"/>
    </source>
</evidence>
<dbReference type="NCBIfam" id="NF005460">
    <property type="entry name" value="PRK07056.1"/>
    <property type="match status" value="1"/>
</dbReference>
<dbReference type="EMBL" id="JBGBPQ010000001">
    <property type="protein sequence ID" value="KAL1530767.1"/>
    <property type="molecule type" value="Genomic_DNA"/>
</dbReference>
<dbReference type="AlphaFoldDB" id="A0AB34KBI7"/>
<organism evidence="3 4">
    <name type="scientific">Prymnesium parvum</name>
    <name type="common">Toxic golden alga</name>
    <dbReference type="NCBI Taxonomy" id="97485"/>
    <lineage>
        <taxon>Eukaryota</taxon>
        <taxon>Haptista</taxon>
        <taxon>Haptophyta</taxon>
        <taxon>Prymnesiophyceae</taxon>
        <taxon>Prymnesiales</taxon>
        <taxon>Prymnesiaceae</taxon>
        <taxon>Prymnesium</taxon>
    </lineage>
</organism>
<comment type="caution">
    <text evidence="3">The sequence shown here is derived from an EMBL/GenBank/DDBJ whole genome shotgun (WGS) entry which is preliminary data.</text>
</comment>
<reference evidence="3 4" key="1">
    <citation type="journal article" date="2024" name="Science">
        <title>Giant polyketide synthase enzymes in the biosynthesis of giant marine polyether toxins.</title>
        <authorList>
            <person name="Fallon T.R."/>
            <person name="Shende V.V."/>
            <person name="Wierzbicki I.H."/>
            <person name="Pendleton A.L."/>
            <person name="Watervoot N.F."/>
            <person name="Auber R.P."/>
            <person name="Gonzalez D.J."/>
            <person name="Wisecaver J.H."/>
            <person name="Moore B.S."/>
        </authorList>
    </citation>
    <scope>NUCLEOTIDE SEQUENCE [LARGE SCALE GENOMIC DNA]</scope>
    <source>
        <strain evidence="3 4">12B1</strain>
    </source>
</reference>
<protein>
    <recommendedName>
        <fullName evidence="2">Amidase domain-containing protein</fullName>
    </recommendedName>
</protein>
<feature type="chain" id="PRO_5044324088" description="Amidase domain-containing protein" evidence="1">
    <location>
        <begin position="21"/>
        <end position="479"/>
    </location>
</feature>
<dbReference type="InterPro" id="IPR036928">
    <property type="entry name" value="AS_sf"/>
</dbReference>
<accession>A0AB34KBI7</accession>
<proteinExistence type="predicted"/>
<feature type="domain" description="Amidase" evidence="2">
    <location>
        <begin position="64"/>
        <end position="464"/>
    </location>
</feature>
<dbReference type="InterPro" id="IPR023631">
    <property type="entry name" value="Amidase_dom"/>
</dbReference>
<dbReference type="GO" id="GO:0003824">
    <property type="term" value="F:catalytic activity"/>
    <property type="evidence" value="ECO:0007669"/>
    <property type="project" value="InterPro"/>
</dbReference>
<keyword evidence="1" id="KW-0732">Signal</keyword>
<dbReference type="Gene3D" id="3.90.1300.10">
    <property type="entry name" value="Amidase signature (AS) domain"/>
    <property type="match status" value="1"/>
</dbReference>
<dbReference type="Proteomes" id="UP001515480">
    <property type="component" value="Unassembled WGS sequence"/>
</dbReference>
<dbReference type="PANTHER" id="PTHR11895">
    <property type="entry name" value="TRANSAMIDASE"/>
    <property type="match status" value="1"/>
</dbReference>
<feature type="signal peptide" evidence="1">
    <location>
        <begin position="1"/>
        <end position="20"/>
    </location>
</feature>
<gene>
    <name evidence="3" type="ORF">AB1Y20_001665</name>
</gene>
<dbReference type="SUPFAM" id="SSF75304">
    <property type="entry name" value="Amidase signature (AS) enzymes"/>
    <property type="match status" value="1"/>
</dbReference>
<dbReference type="Pfam" id="PF01425">
    <property type="entry name" value="Amidase"/>
    <property type="match status" value="1"/>
</dbReference>
<evidence type="ECO:0000313" key="3">
    <source>
        <dbReference type="EMBL" id="KAL1530767.1"/>
    </source>
</evidence>
<dbReference type="PANTHER" id="PTHR11895:SF176">
    <property type="entry name" value="AMIDASE AMID-RELATED"/>
    <property type="match status" value="1"/>
</dbReference>
<keyword evidence="4" id="KW-1185">Reference proteome</keyword>
<evidence type="ECO:0000259" key="2">
    <source>
        <dbReference type="Pfam" id="PF01425"/>
    </source>
</evidence>
<evidence type="ECO:0000256" key="1">
    <source>
        <dbReference type="SAM" id="SignalP"/>
    </source>
</evidence>
<sequence>MKRPIAMPLSLLHCASGALSARGMHSRPTVLQLADDLAAGRVSSRSLVDEAFANIERPDGEGSRAFMKLYQETARAEADASDQLRRSGVTRSVVEGIPISVKDLFDVAGDVTRAGSRALEHAPAARWDAPAVARLRAAGAVIVGRTTTVEFAFGGLGLNPHYGTPRNPYDRQAARIPGGSSAGAAVAVADGMCAVSIGSDTRGSVRIPSALCGLVGFKPTQARVPRTGVFPLSQTLDSIGPLGNSVACCAIFDSILSGATGSDVVAPAALPAAGLRLCVPRCSVMGSLDPLVASAFARATAALRAAGAAVVEVDAPMMDRAQALFKDGGFAGPEAARVHRQLLKTHAAVYDPRVASRIVLGESFSAVDYIQLFDDRAEVIAQAGALLAPFDAMVYPTTATTAPTISEVDASDAEYAKWNLRLLHNTGLINMLDGCAATVPCHAPEEPPIGISIAGMGGSDARILAVAQTVETVLKDITG</sequence>